<dbReference type="Pfam" id="PF14520">
    <property type="entry name" value="HHH_5"/>
    <property type="match status" value="1"/>
</dbReference>
<evidence type="ECO:0000256" key="3">
    <source>
        <dbReference type="ARBA" id="ARBA00022695"/>
    </source>
</evidence>
<dbReference type="KEGG" id="hdi:HDIA_2809"/>
<dbReference type="EMBL" id="LT960614">
    <property type="protein sequence ID" value="SON56350.1"/>
    <property type="molecule type" value="Genomic_DNA"/>
</dbReference>
<dbReference type="Gene3D" id="3.20.20.140">
    <property type="entry name" value="Metal-dependent hydrolases"/>
    <property type="match status" value="1"/>
</dbReference>
<dbReference type="InterPro" id="IPR010996">
    <property type="entry name" value="HHH_MUS81"/>
</dbReference>
<dbReference type="SUPFAM" id="SSF81301">
    <property type="entry name" value="Nucleotidyltransferase"/>
    <property type="match status" value="1"/>
</dbReference>
<keyword evidence="10" id="KW-0269">Exonuclease</keyword>
<keyword evidence="3" id="KW-0548">Nucleotidyltransferase</keyword>
<sequence>MSVHNADIAALFQRMADLLDIEGANPFRVRAYRRAAATIGELPESVASLIERGEPLETLPAIGDDLAEKIVEIVRTGRLKALEEVEARTPSTLAALTAIPGLGPKRVHALHQELGIRTLADLEAAAKAGRLRDLPKFGAAIEAKILDDIAKHRTTEKRFSIALAEEFARDLTRYLSAAPGATRVVVAGSYRRRRETVGDLDLLVICDDGPALTDYFVRYDEIAEVVSKGPTRSTVILTSGIQVDLRVVPEESYGTALHYFTGSKAHSIAIRTILQDKGLKLNEYGVFKGKERVGGESEEDVFRAAGLGYIEPELREDRGEIEASKAGMLPKLITLADIRGDLHAHTDASDGRSSLEEMAEAARALGYDYLAVSDHSQHVIVANGLDPERLARQLDEIDRLNDRFDGFRLLKSCEVDILADGTLDLPDSILKRLDYTVCAVHFGFDFDSDRQTERILKAMDNRYFNILAHPTGRLIGQRPGYGLDLDRIIEGARVRGCFLEINAHPMRLDLDDIRCRQAKEAGVRLAISTDAHSTVGLGAMRYGVDQARRGWIEAGDVLNTRPWKELKALFDR</sequence>
<dbReference type="InterPro" id="IPR027421">
    <property type="entry name" value="DNA_pol_lamdba_lyase_dom_sf"/>
</dbReference>
<feature type="domain" description="Polymerase/histidinol phosphatase N-terminal" evidence="8">
    <location>
        <begin position="340"/>
        <end position="419"/>
    </location>
</feature>
<dbReference type="PANTHER" id="PTHR36928">
    <property type="entry name" value="PHOSPHATASE YCDX-RELATED"/>
    <property type="match status" value="1"/>
</dbReference>
<dbReference type="GO" id="GO:0003677">
    <property type="term" value="F:DNA binding"/>
    <property type="evidence" value="ECO:0007669"/>
    <property type="project" value="InterPro"/>
</dbReference>
<dbReference type="InterPro" id="IPR002054">
    <property type="entry name" value="DNA-dir_DNA_pol_X"/>
</dbReference>
<keyword evidence="5" id="KW-0239">DNA-directed DNA polymerase</keyword>
<dbReference type="Pfam" id="PF02811">
    <property type="entry name" value="PHP"/>
    <property type="match status" value="1"/>
</dbReference>
<dbReference type="GO" id="GO:0004527">
    <property type="term" value="F:exonuclease activity"/>
    <property type="evidence" value="ECO:0007669"/>
    <property type="project" value="UniProtKB-KW"/>
</dbReference>
<accession>A0A2C9D846</accession>
<evidence type="ECO:0000259" key="8">
    <source>
        <dbReference type="SMART" id="SM00481"/>
    </source>
</evidence>
<evidence type="ECO:0000259" key="9">
    <source>
        <dbReference type="SMART" id="SM00483"/>
    </source>
</evidence>
<dbReference type="FunFam" id="3.20.20.140:FF:000047">
    <property type="entry name" value="PHP domain-containing protein"/>
    <property type="match status" value="1"/>
</dbReference>
<dbReference type="Gene3D" id="3.30.210.10">
    <property type="entry name" value="DNA polymerase, thumb domain"/>
    <property type="match status" value="1"/>
</dbReference>
<dbReference type="GO" id="GO:0006281">
    <property type="term" value="P:DNA repair"/>
    <property type="evidence" value="ECO:0007669"/>
    <property type="project" value="UniProtKB-KW"/>
</dbReference>
<dbReference type="InterPro" id="IPR029398">
    <property type="entry name" value="PolB_thumb"/>
</dbReference>
<dbReference type="InterPro" id="IPR043519">
    <property type="entry name" value="NT_sf"/>
</dbReference>
<dbReference type="SUPFAM" id="SSF158702">
    <property type="entry name" value="Sec63 N-terminal domain-like"/>
    <property type="match status" value="1"/>
</dbReference>
<keyword evidence="10" id="KW-0540">Nuclease</keyword>
<organism evidence="10 11">
    <name type="scientific">Hartmannibacter diazotrophicus</name>
    <dbReference type="NCBI Taxonomy" id="1482074"/>
    <lineage>
        <taxon>Bacteria</taxon>
        <taxon>Pseudomonadati</taxon>
        <taxon>Pseudomonadota</taxon>
        <taxon>Alphaproteobacteria</taxon>
        <taxon>Hyphomicrobiales</taxon>
        <taxon>Pleomorphomonadaceae</taxon>
        <taxon>Hartmannibacter</taxon>
    </lineage>
</organism>
<dbReference type="RefSeq" id="WP_099556738.1">
    <property type="nucleotide sequence ID" value="NZ_LT960614.1"/>
</dbReference>
<name>A0A2C9D846_9HYPH</name>
<dbReference type="Proteomes" id="UP000223606">
    <property type="component" value="Chromosome 1"/>
</dbReference>
<dbReference type="InterPro" id="IPR050243">
    <property type="entry name" value="PHP_phosphatase"/>
</dbReference>
<dbReference type="GO" id="GO:0008270">
    <property type="term" value="F:zinc ion binding"/>
    <property type="evidence" value="ECO:0007669"/>
    <property type="project" value="TreeGrafter"/>
</dbReference>
<evidence type="ECO:0000313" key="11">
    <source>
        <dbReference type="Proteomes" id="UP000223606"/>
    </source>
</evidence>
<dbReference type="InterPro" id="IPR037160">
    <property type="entry name" value="DNA_Pol_thumb_sf"/>
</dbReference>
<keyword evidence="4" id="KW-0227">DNA damage</keyword>
<dbReference type="InterPro" id="IPR002008">
    <property type="entry name" value="DNA_pol_X_beta-like"/>
</dbReference>
<keyword evidence="6" id="KW-0234">DNA repair</keyword>
<dbReference type="InterPro" id="IPR022311">
    <property type="entry name" value="PolX-like"/>
</dbReference>
<evidence type="ECO:0000256" key="2">
    <source>
        <dbReference type="ARBA" id="ARBA00022679"/>
    </source>
</evidence>
<dbReference type="PIRSF" id="PIRSF005047">
    <property type="entry name" value="UCP005047_YshC"/>
    <property type="match status" value="1"/>
</dbReference>
<evidence type="ECO:0000256" key="6">
    <source>
        <dbReference type="ARBA" id="ARBA00023204"/>
    </source>
</evidence>
<dbReference type="Gene3D" id="1.10.150.110">
    <property type="entry name" value="DNA polymerase beta, N-terminal domain-like"/>
    <property type="match status" value="1"/>
</dbReference>
<dbReference type="EC" id="2.7.7.7" evidence="1"/>
<dbReference type="SUPFAM" id="SSF89550">
    <property type="entry name" value="PHP domain-like"/>
    <property type="match status" value="1"/>
</dbReference>
<comment type="catalytic activity">
    <reaction evidence="7">
        <text>DNA(n) + a 2'-deoxyribonucleoside 5'-triphosphate = DNA(n+1) + diphosphate</text>
        <dbReference type="Rhea" id="RHEA:22508"/>
        <dbReference type="Rhea" id="RHEA-COMP:17339"/>
        <dbReference type="Rhea" id="RHEA-COMP:17340"/>
        <dbReference type="ChEBI" id="CHEBI:33019"/>
        <dbReference type="ChEBI" id="CHEBI:61560"/>
        <dbReference type="ChEBI" id="CHEBI:173112"/>
        <dbReference type="EC" id="2.7.7.7"/>
    </reaction>
</comment>
<dbReference type="InterPro" id="IPR047967">
    <property type="entry name" value="PolX_PHP"/>
</dbReference>
<dbReference type="InterPro" id="IPR004013">
    <property type="entry name" value="PHP_dom"/>
</dbReference>
<evidence type="ECO:0000256" key="1">
    <source>
        <dbReference type="ARBA" id="ARBA00012417"/>
    </source>
</evidence>
<evidence type="ECO:0000256" key="7">
    <source>
        <dbReference type="ARBA" id="ARBA00049244"/>
    </source>
</evidence>
<dbReference type="SUPFAM" id="SSF47802">
    <property type="entry name" value="DNA polymerase beta, N-terminal domain-like"/>
    <property type="match status" value="1"/>
</dbReference>
<dbReference type="InterPro" id="IPR003141">
    <property type="entry name" value="Pol/His_phosphatase_N"/>
</dbReference>
<gene>
    <name evidence="10" type="primary">polX</name>
    <name evidence="10" type="ORF">HDIA_2809</name>
</gene>
<feature type="domain" description="DNA-directed DNA polymerase X" evidence="9">
    <location>
        <begin position="3"/>
        <end position="316"/>
    </location>
</feature>
<dbReference type="CDD" id="cd07436">
    <property type="entry name" value="PHP_PolX"/>
    <property type="match status" value="1"/>
</dbReference>
<dbReference type="GO" id="GO:0042578">
    <property type="term" value="F:phosphoric ester hydrolase activity"/>
    <property type="evidence" value="ECO:0007669"/>
    <property type="project" value="TreeGrafter"/>
</dbReference>
<dbReference type="CDD" id="cd00141">
    <property type="entry name" value="NT_POLXc"/>
    <property type="match status" value="1"/>
</dbReference>
<reference evidence="11" key="1">
    <citation type="submission" date="2017-09" db="EMBL/GenBank/DDBJ databases">
        <title>Genome sequence of Nannocystis excedens DSM 71.</title>
        <authorList>
            <person name="Blom J."/>
        </authorList>
    </citation>
    <scope>NUCLEOTIDE SEQUENCE [LARGE SCALE GENOMIC DNA]</scope>
    <source>
        <strain evidence="11">type strain: E19</strain>
    </source>
</reference>
<dbReference type="OrthoDB" id="9808747at2"/>
<evidence type="ECO:0000256" key="5">
    <source>
        <dbReference type="ARBA" id="ARBA00022932"/>
    </source>
</evidence>
<dbReference type="NCBIfam" id="NF006375">
    <property type="entry name" value="PRK08609.1"/>
    <property type="match status" value="1"/>
</dbReference>
<dbReference type="SMART" id="SM00481">
    <property type="entry name" value="POLIIIAc"/>
    <property type="match status" value="1"/>
</dbReference>
<dbReference type="SMART" id="SM00483">
    <property type="entry name" value="POLXc"/>
    <property type="match status" value="1"/>
</dbReference>
<evidence type="ECO:0000256" key="4">
    <source>
        <dbReference type="ARBA" id="ARBA00022763"/>
    </source>
</evidence>
<keyword evidence="2" id="KW-0808">Transferase</keyword>
<dbReference type="PRINTS" id="PR00870">
    <property type="entry name" value="DNAPOLXBETA"/>
</dbReference>
<dbReference type="AlphaFoldDB" id="A0A2C9D846"/>
<evidence type="ECO:0000313" key="10">
    <source>
        <dbReference type="EMBL" id="SON56350.1"/>
    </source>
</evidence>
<protein>
    <recommendedName>
        <fullName evidence="1">DNA-directed DNA polymerase</fullName>
        <ecNumber evidence="1">2.7.7.7</ecNumber>
    </recommendedName>
</protein>
<dbReference type="Gene3D" id="3.30.460.10">
    <property type="entry name" value="Beta Polymerase, domain 2"/>
    <property type="match status" value="1"/>
</dbReference>
<keyword evidence="10" id="KW-0378">Hydrolase</keyword>
<dbReference type="GO" id="GO:0003887">
    <property type="term" value="F:DNA-directed DNA polymerase activity"/>
    <property type="evidence" value="ECO:0007669"/>
    <property type="project" value="UniProtKB-KW"/>
</dbReference>
<dbReference type="Pfam" id="PF14791">
    <property type="entry name" value="DNA_pol_B_thumb"/>
    <property type="match status" value="1"/>
</dbReference>
<keyword evidence="11" id="KW-1185">Reference proteome</keyword>
<proteinExistence type="predicted"/>
<dbReference type="Gene3D" id="1.10.150.20">
    <property type="entry name" value="5' to 3' exonuclease, C-terminal subdomain"/>
    <property type="match status" value="1"/>
</dbReference>
<dbReference type="PANTHER" id="PTHR36928:SF1">
    <property type="entry name" value="PHOSPHATASE YCDX-RELATED"/>
    <property type="match status" value="1"/>
</dbReference>
<dbReference type="Pfam" id="PF14716">
    <property type="entry name" value="HHH_8"/>
    <property type="match status" value="1"/>
</dbReference>
<dbReference type="InterPro" id="IPR016195">
    <property type="entry name" value="Pol/histidinol_Pase-like"/>
</dbReference>
<dbReference type="GO" id="GO:0005829">
    <property type="term" value="C:cytosol"/>
    <property type="evidence" value="ECO:0007669"/>
    <property type="project" value="TreeGrafter"/>
</dbReference>